<dbReference type="Proteomes" id="UP000828048">
    <property type="component" value="Chromosome 7"/>
</dbReference>
<sequence length="95" mass="10590">MEKKKKKKNLQVSQNVKRLESGNTTTRSLFSHSAVKCRCAIVSMIPMYRCNASGLKKFGSIFLILMASSFDYRIWCGSHVGSVSEHVGDTCGRLT</sequence>
<dbReference type="EMBL" id="CM037157">
    <property type="protein sequence ID" value="KAH7850464.1"/>
    <property type="molecule type" value="Genomic_DNA"/>
</dbReference>
<organism evidence="1 2">
    <name type="scientific">Vaccinium darrowii</name>
    <dbReference type="NCBI Taxonomy" id="229202"/>
    <lineage>
        <taxon>Eukaryota</taxon>
        <taxon>Viridiplantae</taxon>
        <taxon>Streptophyta</taxon>
        <taxon>Embryophyta</taxon>
        <taxon>Tracheophyta</taxon>
        <taxon>Spermatophyta</taxon>
        <taxon>Magnoliopsida</taxon>
        <taxon>eudicotyledons</taxon>
        <taxon>Gunneridae</taxon>
        <taxon>Pentapetalae</taxon>
        <taxon>asterids</taxon>
        <taxon>Ericales</taxon>
        <taxon>Ericaceae</taxon>
        <taxon>Vaccinioideae</taxon>
        <taxon>Vaccinieae</taxon>
        <taxon>Vaccinium</taxon>
    </lineage>
</organism>
<keyword evidence="2" id="KW-1185">Reference proteome</keyword>
<comment type="caution">
    <text evidence="1">The sequence shown here is derived from an EMBL/GenBank/DDBJ whole genome shotgun (WGS) entry which is preliminary data.</text>
</comment>
<accession>A0ACB7YBL9</accession>
<evidence type="ECO:0000313" key="2">
    <source>
        <dbReference type="Proteomes" id="UP000828048"/>
    </source>
</evidence>
<gene>
    <name evidence="1" type="ORF">Vadar_033426</name>
</gene>
<proteinExistence type="predicted"/>
<reference evidence="1 2" key="1">
    <citation type="journal article" date="2021" name="Hortic Res">
        <title>High-quality reference genome and annotation aids understanding of berry development for evergreen blueberry (Vaccinium darrowii).</title>
        <authorList>
            <person name="Yu J."/>
            <person name="Hulse-Kemp A.M."/>
            <person name="Babiker E."/>
            <person name="Staton M."/>
        </authorList>
    </citation>
    <scope>NUCLEOTIDE SEQUENCE [LARGE SCALE GENOMIC DNA]</scope>
    <source>
        <strain evidence="2">cv. NJ 8807/NJ 8810</strain>
        <tissue evidence="1">Young leaf</tissue>
    </source>
</reference>
<evidence type="ECO:0000313" key="1">
    <source>
        <dbReference type="EMBL" id="KAH7850464.1"/>
    </source>
</evidence>
<name>A0ACB7YBL9_9ERIC</name>
<protein>
    <submittedName>
        <fullName evidence="1">Uncharacterized protein</fullName>
    </submittedName>
</protein>